<feature type="domain" description="Cas6b N-terminal" evidence="2">
    <location>
        <begin position="12"/>
        <end position="113"/>
    </location>
</feature>
<dbReference type="EMBL" id="CP008746">
    <property type="protein sequence ID" value="AKJ39492.1"/>
    <property type="molecule type" value="Genomic_DNA"/>
</dbReference>
<dbReference type="Proteomes" id="UP000035331">
    <property type="component" value="Chromosome"/>
</dbReference>
<dbReference type="InterPro" id="IPR020209">
    <property type="entry name" value="Cas6b_C"/>
</dbReference>
<reference evidence="3" key="1">
    <citation type="journal article" date="2015" name="Stand. Genomic Sci.">
        <title>The complete genome sequence of the rumen methanogen Methanosarcina barkeri CM1.</title>
        <authorList>
            <person name="Lambie S.C."/>
            <person name="Kelly W.J."/>
            <person name="Leahy S.C."/>
            <person name="Li D."/>
            <person name="Reilly K."/>
            <person name="McAllister T.A."/>
            <person name="Valle E.R."/>
            <person name="Attwood G.T."/>
            <person name="Altermann E."/>
        </authorList>
    </citation>
    <scope>NUCLEOTIDE SEQUENCE [LARGE SCALE GENOMIC DNA]</scope>
    <source>
        <strain evidence="3">CM1</strain>
    </source>
</reference>
<evidence type="ECO:0000313" key="3">
    <source>
        <dbReference type="EMBL" id="AKJ39492.1"/>
    </source>
</evidence>
<feature type="domain" description="Cas6b C-terminal" evidence="1">
    <location>
        <begin position="117"/>
        <end position="228"/>
    </location>
</feature>
<evidence type="ECO:0000259" key="1">
    <source>
        <dbReference type="Pfam" id="PF17262"/>
    </source>
</evidence>
<dbReference type="AlphaFoldDB" id="A0A0G3CK40"/>
<organism evidence="3">
    <name type="scientific">Methanosarcina barkeri CM1</name>
    <dbReference type="NCBI Taxonomy" id="796385"/>
    <lineage>
        <taxon>Archaea</taxon>
        <taxon>Methanobacteriati</taxon>
        <taxon>Methanobacteriota</taxon>
        <taxon>Stenosarchaea group</taxon>
        <taxon>Methanomicrobia</taxon>
        <taxon>Methanosarcinales</taxon>
        <taxon>Methanosarcinaceae</taxon>
        <taxon>Methanosarcina</taxon>
    </lineage>
</organism>
<gene>
    <name evidence="3" type="ORF">MCM1_2477</name>
</gene>
<dbReference type="Pfam" id="PF17955">
    <property type="entry name" value="Cas6b_N"/>
    <property type="match status" value="1"/>
</dbReference>
<protein>
    <submittedName>
        <fullName evidence="3">Uncharacterized protein</fullName>
    </submittedName>
</protein>
<evidence type="ECO:0000259" key="2">
    <source>
        <dbReference type="Pfam" id="PF17955"/>
    </source>
</evidence>
<sequence>MKASREFLLVYMKLKTLEMTFRSTKKFKENILCTRGFFATKFNEYVQLHNHITDKLVYSYPTIQYKVVRNRPLILGINEGIDVLKEIFDDFDTVRLGETEYEIIQRSMTIKKQEFGLSDKIYFYEFLTPWLPFNKENHDKFVQIKSSEEQKEMLRRILTGNLLSMSKGIGYTVPDKIKCDIDLQVTRSEYKGINFLSFNGGFMANFCIPNHLGIGKAAAMGKGTVQKIRVYRDN</sequence>
<proteinExistence type="predicted"/>
<accession>A0A0G3CK40</accession>
<dbReference type="Pfam" id="PF17262">
    <property type="entry name" value="Cas6b_C"/>
    <property type="match status" value="1"/>
</dbReference>
<dbReference type="PATRIC" id="fig|796385.3.peg.3049"/>
<dbReference type="InterPro" id="IPR041528">
    <property type="entry name" value="Cas6b_N"/>
</dbReference>
<name>A0A0G3CK40_METBA</name>